<evidence type="ECO:0000256" key="6">
    <source>
        <dbReference type="SAM" id="MobiDB-lite"/>
    </source>
</evidence>
<keyword evidence="8" id="KW-1185">Reference proteome</keyword>
<dbReference type="GO" id="GO:0004252">
    <property type="term" value="F:serine-type endopeptidase activity"/>
    <property type="evidence" value="ECO:0007669"/>
    <property type="project" value="UniProtKB-EC"/>
</dbReference>
<dbReference type="PROSITE" id="PS50240">
    <property type="entry name" value="TRYPSIN_DOM"/>
    <property type="match status" value="1"/>
</dbReference>
<comment type="subcellular location">
    <subcellularLocation>
        <location evidence="1">Secreted</location>
    </subcellularLocation>
</comment>
<evidence type="ECO:0000256" key="4">
    <source>
        <dbReference type="ARBA" id="ARBA00022801"/>
    </source>
</evidence>
<dbReference type="GO" id="GO:0005615">
    <property type="term" value="C:extracellular space"/>
    <property type="evidence" value="ECO:0007669"/>
    <property type="project" value="TreeGrafter"/>
</dbReference>
<name>A0A7R8CZT8_LEPSM</name>
<dbReference type="PROSITE" id="PS00135">
    <property type="entry name" value="TRYPSIN_SER"/>
    <property type="match status" value="1"/>
</dbReference>
<dbReference type="SUPFAM" id="SSF50494">
    <property type="entry name" value="Trypsin-like serine proteases"/>
    <property type="match status" value="1"/>
</dbReference>
<reference evidence="7" key="1">
    <citation type="submission" date="2021-02" db="EMBL/GenBank/DDBJ databases">
        <authorList>
            <person name="Bekaert M."/>
        </authorList>
    </citation>
    <scope>NUCLEOTIDE SEQUENCE</scope>
    <source>
        <strain evidence="7">IoA-00</strain>
    </source>
</reference>
<feature type="region of interest" description="Disordered" evidence="6">
    <location>
        <begin position="1"/>
        <end position="57"/>
    </location>
</feature>
<dbReference type="EMBL" id="HG994585">
    <property type="protein sequence ID" value="CAF2977974.1"/>
    <property type="molecule type" value="Genomic_DNA"/>
</dbReference>
<sequence>MKPITTPQNRGTKTDAETNITAISEKSKSYESPQNRNPTKDNRVEGNSTQPEPYTYPTSHTITMMRFFCALLFLLKSSLDLNEKVKPVALPEKDQEFTGDAVVSGWGTIYSDGPSSPLLRSVTVQIVSDEDCSDAYPGSTDETMICAAAAGKDSCQGDSGGPLAQDGTLRQLIFGNDHFWERKILEAEKNAVQGILSSKRLFAGKYKFYCALQKTQR</sequence>
<organism evidence="7 8">
    <name type="scientific">Lepeophtheirus salmonis</name>
    <name type="common">Salmon louse</name>
    <name type="synonym">Caligus salmonis</name>
    <dbReference type="NCBI Taxonomy" id="72036"/>
    <lineage>
        <taxon>Eukaryota</taxon>
        <taxon>Metazoa</taxon>
        <taxon>Ecdysozoa</taxon>
        <taxon>Arthropoda</taxon>
        <taxon>Crustacea</taxon>
        <taxon>Multicrustacea</taxon>
        <taxon>Hexanauplia</taxon>
        <taxon>Copepoda</taxon>
        <taxon>Siphonostomatoida</taxon>
        <taxon>Caligidae</taxon>
        <taxon>Lepeophtheirus</taxon>
    </lineage>
</organism>
<keyword evidence="5" id="KW-0720">Serine protease</keyword>
<dbReference type="Pfam" id="PF00089">
    <property type="entry name" value="Trypsin"/>
    <property type="match status" value="1"/>
</dbReference>
<evidence type="ECO:0000256" key="2">
    <source>
        <dbReference type="ARBA" id="ARBA00022525"/>
    </source>
</evidence>
<proteinExistence type="predicted"/>
<dbReference type="InterPro" id="IPR043504">
    <property type="entry name" value="Peptidase_S1_PA_chymotrypsin"/>
</dbReference>
<dbReference type="PANTHER" id="PTHR24264">
    <property type="entry name" value="TRYPSIN-RELATED"/>
    <property type="match status" value="1"/>
</dbReference>
<dbReference type="Gene3D" id="2.40.10.10">
    <property type="entry name" value="Trypsin-like serine proteases"/>
    <property type="match status" value="1"/>
</dbReference>
<dbReference type="PANTHER" id="PTHR24264:SF65">
    <property type="entry name" value="SRCR DOMAIN-CONTAINING PROTEIN"/>
    <property type="match status" value="1"/>
</dbReference>
<evidence type="ECO:0000256" key="1">
    <source>
        <dbReference type="ARBA" id="ARBA00004613"/>
    </source>
</evidence>
<dbReference type="InterPro" id="IPR050127">
    <property type="entry name" value="Serine_Proteases_S1"/>
</dbReference>
<dbReference type="GO" id="GO:0006508">
    <property type="term" value="P:proteolysis"/>
    <property type="evidence" value="ECO:0007669"/>
    <property type="project" value="UniProtKB-KW"/>
</dbReference>
<dbReference type="InterPro" id="IPR033116">
    <property type="entry name" value="TRYPSIN_SER"/>
</dbReference>
<feature type="compositionally biased region" description="Polar residues" evidence="6">
    <location>
        <begin position="45"/>
        <end position="57"/>
    </location>
</feature>
<keyword evidence="4 7" id="KW-0378">Hydrolase</keyword>
<evidence type="ECO:0000256" key="5">
    <source>
        <dbReference type="ARBA" id="ARBA00022825"/>
    </source>
</evidence>
<evidence type="ECO:0000313" key="8">
    <source>
        <dbReference type="Proteomes" id="UP000675881"/>
    </source>
</evidence>
<keyword evidence="2" id="KW-0964">Secreted</keyword>
<evidence type="ECO:0000256" key="3">
    <source>
        <dbReference type="ARBA" id="ARBA00022670"/>
    </source>
</evidence>
<gene>
    <name evidence="7" type="ORF">LSAA_11980</name>
</gene>
<dbReference type="InterPro" id="IPR001254">
    <property type="entry name" value="Trypsin_dom"/>
</dbReference>
<dbReference type="EC" id="3.4.21.4" evidence="7"/>
<keyword evidence="3" id="KW-0645">Protease</keyword>
<dbReference type="SMART" id="SM00020">
    <property type="entry name" value="Tryp_SPc"/>
    <property type="match status" value="1"/>
</dbReference>
<evidence type="ECO:0000313" key="7">
    <source>
        <dbReference type="EMBL" id="CAF2977974.1"/>
    </source>
</evidence>
<protein>
    <submittedName>
        <fullName evidence="7">PRSS1_2_3</fullName>
        <ecNumber evidence="7">3.4.21.4</ecNumber>
    </submittedName>
</protein>
<dbReference type="InterPro" id="IPR009003">
    <property type="entry name" value="Peptidase_S1_PA"/>
</dbReference>
<accession>A0A7R8CZT8</accession>
<dbReference type="Proteomes" id="UP000675881">
    <property type="component" value="Chromosome 6"/>
</dbReference>
<dbReference type="AlphaFoldDB" id="A0A7R8CZT8"/>
<feature type="compositionally biased region" description="Polar residues" evidence="6">
    <location>
        <begin position="1"/>
        <end position="37"/>
    </location>
</feature>